<feature type="region of interest" description="Disordered" evidence="1">
    <location>
        <begin position="1"/>
        <end position="31"/>
    </location>
</feature>
<accession>A0A645HYJ6</accession>
<evidence type="ECO:0000256" key="1">
    <source>
        <dbReference type="SAM" id="MobiDB-lite"/>
    </source>
</evidence>
<dbReference type="EMBL" id="VSSQ01096749">
    <property type="protein sequence ID" value="MPN40373.1"/>
    <property type="molecule type" value="Genomic_DNA"/>
</dbReference>
<proteinExistence type="predicted"/>
<comment type="caution">
    <text evidence="2">The sequence shown here is derived from an EMBL/GenBank/DDBJ whole genome shotgun (WGS) entry which is preliminary data.</text>
</comment>
<evidence type="ECO:0000313" key="2">
    <source>
        <dbReference type="EMBL" id="MPN40373.1"/>
    </source>
</evidence>
<protein>
    <submittedName>
        <fullName evidence="2">Uncharacterized protein</fullName>
    </submittedName>
</protein>
<reference evidence="2" key="1">
    <citation type="submission" date="2019-08" db="EMBL/GenBank/DDBJ databases">
        <authorList>
            <person name="Kucharzyk K."/>
            <person name="Murdoch R.W."/>
            <person name="Higgins S."/>
            <person name="Loffler F."/>
        </authorList>
    </citation>
    <scope>NUCLEOTIDE SEQUENCE</scope>
</reference>
<gene>
    <name evidence="2" type="ORF">SDC9_187909</name>
</gene>
<organism evidence="2">
    <name type="scientific">bioreactor metagenome</name>
    <dbReference type="NCBI Taxonomy" id="1076179"/>
    <lineage>
        <taxon>unclassified sequences</taxon>
        <taxon>metagenomes</taxon>
        <taxon>ecological metagenomes</taxon>
    </lineage>
</organism>
<dbReference type="AlphaFoldDB" id="A0A645HYJ6"/>
<sequence>MNPRVQVPDESGRTCAGDLSPPNNPTPKAGEFGKLGALVRVLTAAPAGNSV</sequence>
<name>A0A645HYJ6_9ZZZZ</name>